<evidence type="ECO:0000256" key="1">
    <source>
        <dbReference type="SAM" id="MobiDB-lite"/>
    </source>
</evidence>
<accession>A0ABD0TCT2</accession>
<sequence>MYGIEDTTQYGETPIKIRKNVINKGKTNEYGVRLSKKINRRKRRSQVSRKDTGVQSKKDKKVSKKSQKEAATMQMPSKLVNTKQSTFDKKSLISLYRKRKIGKSNQCGLENCPFEINEKNKHGKKRKSVREKIKIEMKPKYEQEQNKQPGEELAFAGTLIDKPCVKGLCAKAKKLNDKDFVCSCENKKKPETPVPAVRCTNKTCKKEYNLALKSSVTKLKDKMSEVFRKYSKKIKVKNGRNVQIDPNKICEEGVCKDAYNQENQDICCKCKLKVKKCTDTTCSNNTSESRTVCQRLQYCFKSLKHSPKKHTLENVVVQNEKEQTGDPLFEIKVNAMDMCVLNSSEIEDKVKSLGQVRKRDKCICPSHEARKQYILEREACLGGVCRKALKDKKTDFTCNCLKNKVWTCDDSTCNKAVTFQNDGVNFVKNKIDTDKPLFEVQVDSRNKCIINSNEMRYKLDDVKRKSEKLCRYGICKEKSKDRNTRIVCNCKKPMASDECAEETCRAGNNTCNYIQKCCRCGKPRSKKMIRGNLDTNSLKNITSQFSGFCARMFSRSDNWTNHQNKKRQRQCRRCNNGMLRPQSVKGTRRRAGLKIMIKQQTRMDNNEAVTNCCTCDNDFNGKVKENVGDTVDNNKNAKAQKVVKSKRIKEPVEQNQGTDKKKKAQMVVKSKRTKEPVKQNQNTEKKKKSPDIANSHPQSKSFVKRKVHQRSGVVVPIPSSKLAKTSSKIVKKKIEAICKCHHICKCSEEEHKRKMKERNRKKMGRARSYKKKKQKKKKVSVSEDKRHMQESLEKRKQFSKERKKVLKEEDKRRKKRKKEEMEVMRFLESKEGASRHTNCFVELFAQILSVGLAVVKLVLFTVFKIISNPKGSYWYARERMIDPQATLILIKRAIRHGWRIRKLKVTKCMKNSETVSILSDTFKDSTLYQTFVDKGKTKKEQQAFEIETKRRKRRVRKRNEAALYSCRHVLLNTLRKTPCLWVYHICPEFYPQCLSCVGFLRNFWHMIVFMCALACWTPCILCCELTRALCCCFLCTG</sequence>
<feature type="region of interest" description="Disordered" evidence="1">
    <location>
        <begin position="750"/>
        <end position="820"/>
    </location>
</feature>
<feature type="region of interest" description="Disordered" evidence="1">
    <location>
        <begin position="32"/>
        <end position="76"/>
    </location>
</feature>
<comment type="caution">
    <text evidence="2">The sequence shown here is derived from an EMBL/GenBank/DDBJ whole genome shotgun (WGS) entry which is preliminary data.</text>
</comment>
<proteinExistence type="predicted"/>
<feature type="compositionally biased region" description="Basic residues" evidence="1">
    <location>
        <begin position="34"/>
        <end position="47"/>
    </location>
</feature>
<dbReference type="EMBL" id="JBEDNZ010000007">
    <property type="protein sequence ID" value="KAL0840142.1"/>
    <property type="molecule type" value="Genomic_DNA"/>
</dbReference>
<feature type="compositionally biased region" description="Basic and acidic residues" evidence="1">
    <location>
        <begin position="780"/>
        <end position="811"/>
    </location>
</feature>
<gene>
    <name evidence="2" type="ORF">ABMA28_015442</name>
</gene>
<dbReference type="AlphaFoldDB" id="A0ABD0TCT2"/>
<protein>
    <submittedName>
        <fullName evidence="2">Uncharacterized protein</fullName>
    </submittedName>
</protein>
<dbReference type="Proteomes" id="UP001549921">
    <property type="component" value="Unassembled WGS sequence"/>
</dbReference>
<organism evidence="2 3">
    <name type="scientific">Loxostege sticticalis</name>
    <name type="common">Beet webworm moth</name>
    <dbReference type="NCBI Taxonomy" id="481309"/>
    <lineage>
        <taxon>Eukaryota</taxon>
        <taxon>Metazoa</taxon>
        <taxon>Ecdysozoa</taxon>
        <taxon>Arthropoda</taxon>
        <taxon>Hexapoda</taxon>
        <taxon>Insecta</taxon>
        <taxon>Pterygota</taxon>
        <taxon>Neoptera</taxon>
        <taxon>Endopterygota</taxon>
        <taxon>Lepidoptera</taxon>
        <taxon>Glossata</taxon>
        <taxon>Ditrysia</taxon>
        <taxon>Pyraloidea</taxon>
        <taxon>Crambidae</taxon>
        <taxon>Pyraustinae</taxon>
        <taxon>Loxostege</taxon>
    </lineage>
</organism>
<feature type="region of interest" description="Disordered" evidence="1">
    <location>
        <begin position="629"/>
        <end position="710"/>
    </location>
</feature>
<evidence type="ECO:0000313" key="3">
    <source>
        <dbReference type="Proteomes" id="UP001549921"/>
    </source>
</evidence>
<feature type="compositionally biased region" description="Basic residues" evidence="1">
    <location>
        <begin position="660"/>
        <end position="672"/>
    </location>
</feature>
<reference evidence="2 3" key="1">
    <citation type="submission" date="2024-06" db="EMBL/GenBank/DDBJ databases">
        <title>A chromosome-level genome assembly of beet webworm, Loxostege sticticalis.</title>
        <authorList>
            <person name="Zhang Y."/>
        </authorList>
    </citation>
    <scope>NUCLEOTIDE SEQUENCE [LARGE SCALE GENOMIC DNA]</scope>
    <source>
        <strain evidence="2">AQ028</strain>
        <tissue evidence="2">Male pupae</tissue>
    </source>
</reference>
<feature type="compositionally biased region" description="Low complexity" evidence="1">
    <location>
        <begin position="631"/>
        <end position="640"/>
    </location>
</feature>
<evidence type="ECO:0000313" key="2">
    <source>
        <dbReference type="EMBL" id="KAL0840142.1"/>
    </source>
</evidence>
<feature type="compositionally biased region" description="Basic residues" evidence="1">
    <location>
        <begin position="753"/>
        <end position="779"/>
    </location>
</feature>
<name>A0ABD0TCT2_LOXSC</name>